<keyword evidence="2" id="KW-1185">Reference proteome</keyword>
<dbReference type="RefSeq" id="WP_080066135.1">
    <property type="nucleotide sequence ID" value="NZ_MZGX01000029.1"/>
</dbReference>
<dbReference type="Proteomes" id="UP000191554">
    <property type="component" value="Unassembled WGS sequence"/>
</dbReference>
<name>A0A1V4SGN6_RUMHU</name>
<dbReference type="AlphaFoldDB" id="A0A1V4SGN6"/>
<evidence type="ECO:0000313" key="2">
    <source>
        <dbReference type="Proteomes" id="UP000191554"/>
    </source>
</evidence>
<protein>
    <submittedName>
        <fullName evidence="1">Uncharacterized protein</fullName>
    </submittedName>
</protein>
<evidence type="ECO:0000313" key="1">
    <source>
        <dbReference type="EMBL" id="OPX42437.1"/>
    </source>
</evidence>
<dbReference type="EMBL" id="MZGX01000029">
    <property type="protein sequence ID" value="OPX42437.1"/>
    <property type="molecule type" value="Genomic_DNA"/>
</dbReference>
<proteinExistence type="predicted"/>
<gene>
    <name evidence="1" type="ORF">CLHUN_37350</name>
</gene>
<sequence>MDLQNNIINFESLNDKNTLELVQDRLKPGETLILDIGNNYFHQADKVYDILSKNGYYVRKTLVNGRNQLLVAFEDGKHKMY</sequence>
<accession>A0A1V4SGN6</accession>
<dbReference type="OrthoDB" id="1739739at2"/>
<organism evidence="1 2">
    <name type="scientific">Ruminiclostridium hungatei</name>
    <name type="common">Clostridium hungatei</name>
    <dbReference type="NCBI Taxonomy" id="48256"/>
    <lineage>
        <taxon>Bacteria</taxon>
        <taxon>Bacillati</taxon>
        <taxon>Bacillota</taxon>
        <taxon>Clostridia</taxon>
        <taxon>Eubacteriales</taxon>
        <taxon>Oscillospiraceae</taxon>
        <taxon>Ruminiclostridium</taxon>
    </lineage>
</organism>
<reference evidence="1 2" key="1">
    <citation type="submission" date="2017-03" db="EMBL/GenBank/DDBJ databases">
        <title>Genome sequence of Clostridium hungatei DSM 14427.</title>
        <authorList>
            <person name="Poehlein A."/>
            <person name="Daniel R."/>
        </authorList>
    </citation>
    <scope>NUCLEOTIDE SEQUENCE [LARGE SCALE GENOMIC DNA]</scope>
    <source>
        <strain evidence="1 2">DSM 14427</strain>
    </source>
</reference>
<comment type="caution">
    <text evidence="1">The sequence shown here is derived from an EMBL/GenBank/DDBJ whole genome shotgun (WGS) entry which is preliminary data.</text>
</comment>